<sequence>MDSSDKKKKETPEGFVPVYVGEDRTRYEVPVECLNSFRFQAFLDQHEEEILGSRDEPISLLCSPNVFETILTLAKDDTKLLRLLEHNKNLNQSAKIYMKISSG</sequence>
<gene>
    <name evidence="1" type="ORF">M9H77_05029</name>
</gene>
<organism evidence="1 2">
    <name type="scientific">Catharanthus roseus</name>
    <name type="common">Madagascar periwinkle</name>
    <name type="synonym">Vinca rosea</name>
    <dbReference type="NCBI Taxonomy" id="4058"/>
    <lineage>
        <taxon>Eukaryota</taxon>
        <taxon>Viridiplantae</taxon>
        <taxon>Streptophyta</taxon>
        <taxon>Embryophyta</taxon>
        <taxon>Tracheophyta</taxon>
        <taxon>Spermatophyta</taxon>
        <taxon>Magnoliopsida</taxon>
        <taxon>eudicotyledons</taxon>
        <taxon>Gunneridae</taxon>
        <taxon>Pentapetalae</taxon>
        <taxon>asterids</taxon>
        <taxon>lamiids</taxon>
        <taxon>Gentianales</taxon>
        <taxon>Apocynaceae</taxon>
        <taxon>Rauvolfioideae</taxon>
        <taxon>Vinceae</taxon>
        <taxon>Catharanthinae</taxon>
        <taxon>Catharanthus</taxon>
    </lineage>
</organism>
<evidence type="ECO:0000313" key="1">
    <source>
        <dbReference type="EMBL" id="KAI5683801.1"/>
    </source>
</evidence>
<keyword evidence="2" id="KW-1185">Reference proteome</keyword>
<comment type="caution">
    <text evidence="1">The sequence shown here is derived from an EMBL/GenBank/DDBJ whole genome shotgun (WGS) entry which is preliminary data.</text>
</comment>
<name>A0ACC0CGB7_CATRO</name>
<proteinExistence type="predicted"/>
<accession>A0ACC0CGB7</accession>
<reference evidence="2" key="1">
    <citation type="journal article" date="2023" name="Nat. Plants">
        <title>Single-cell RNA sequencing provides a high-resolution roadmap for understanding the multicellular compartmentation of specialized metabolism.</title>
        <authorList>
            <person name="Sun S."/>
            <person name="Shen X."/>
            <person name="Li Y."/>
            <person name="Li Y."/>
            <person name="Wang S."/>
            <person name="Li R."/>
            <person name="Zhang H."/>
            <person name="Shen G."/>
            <person name="Guo B."/>
            <person name="Wei J."/>
            <person name="Xu J."/>
            <person name="St-Pierre B."/>
            <person name="Chen S."/>
            <person name="Sun C."/>
        </authorList>
    </citation>
    <scope>NUCLEOTIDE SEQUENCE [LARGE SCALE GENOMIC DNA]</scope>
</reference>
<evidence type="ECO:0000313" key="2">
    <source>
        <dbReference type="Proteomes" id="UP001060085"/>
    </source>
</evidence>
<dbReference type="EMBL" id="CM044701">
    <property type="protein sequence ID" value="KAI5683801.1"/>
    <property type="molecule type" value="Genomic_DNA"/>
</dbReference>
<protein>
    <submittedName>
        <fullName evidence="1">Uncharacterized protein</fullName>
    </submittedName>
</protein>
<dbReference type="Proteomes" id="UP001060085">
    <property type="component" value="Linkage Group LG01"/>
</dbReference>